<accession>A0A258DC06</accession>
<feature type="domain" description="SCP2" evidence="1">
    <location>
        <begin position="41"/>
        <end position="134"/>
    </location>
</feature>
<dbReference type="EMBL" id="NCDQ01000054">
    <property type="protein sequence ID" value="OYX04912.1"/>
    <property type="molecule type" value="Genomic_DNA"/>
</dbReference>
<evidence type="ECO:0000313" key="3">
    <source>
        <dbReference type="Proteomes" id="UP000215616"/>
    </source>
</evidence>
<comment type="caution">
    <text evidence="2">The sequence shown here is derived from an EMBL/GenBank/DDBJ whole genome shotgun (WGS) entry which is preliminary data.</text>
</comment>
<dbReference type="Pfam" id="PF02036">
    <property type="entry name" value="SCP2"/>
    <property type="match status" value="1"/>
</dbReference>
<dbReference type="Gene3D" id="3.30.1050.10">
    <property type="entry name" value="SCP2 sterol-binding domain"/>
    <property type="match status" value="1"/>
</dbReference>
<organism evidence="2 3">
    <name type="scientific">Caulobacter vibrioides</name>
    <name type="common">Caulobacter crescentus</name>
    <dbReference type="NCBI Taxonomy" id="155892"/>
    <lineage>
        <taxon>Bacteria</taxon>
        <taxon>Pseudomonadati</taxon>
        <taxon>Pseudomonadota</taxon>
        <taxon>Alphaproteobacteria</taxon>
        <taxon>Caulobacterales</taxon>
        <taxon>Caulobacteraceae</taxon>
        <taxon>Caulobacter</taxon>
    </lineage>
</organism>
<proteinExistence type="predicted"/>
<dbReference type="SUPFAM" id="SSF55718">
    <property type="entry name" value="SCP-like"/>
    <property type="match status" value="1"/>
</dbReference>
<sequence>MTGARRQGGSGRWETLLARPLLLPPSALLTFSLRRLARACPEAFARLGEHAEQLYLIAPTELPLAFCLRPAGASGEIWLVPARDAPEAAVRIRGALPDLLGLFDGTLDADSAFFSRRIQVEGDTSAVVALHNALEAADLTLADLIGAPKLTRDLVNRGLAWTTQRWRSA</sequence>
<dbReference type="Proteomes" id="UP000215616">
    <property type="component" value="Unassembled WGS sequence"/>
</dbReference>
<evidence type="ECO:0000259" key="1">
    <source>
        <dbReference type="Pfam" id="PF02036"/>
    </source>
</evidence>
<gene>
    <name evidence="2" type="ORF">B7Z12_05095</name>
</gene>
<evidence type="ECO:0000313" key="2">
    <source>
        <dbReference type="EMBL" id="OYX04912.1"/>
    </source>
</evidence>
<dbReference type="AlphaFoldDB" id="A0A258DC06"/>
<dbReference type="InterPro" id="IPR036527">
    <property type="entry name" value="SCP2_sterol-bd_dom_sf"/>
</dbReference>
<dbReference type="InterPro" id="IPR003033">
    <property type="entry name" value="SCP2_sterol-bd_dom"/>
</dbReference>
<name>A0A258DC06_CAUVI</name>
<reference evidence="2 3" key="1">
    <citation type="submission" date="2017-03" db="EMBL/GenBank/DDBJ databases">
        <title>Lifting the veil on microbial sulfur biogeochemistry in mining wastewaters.</title>
        <authorList>
            <person name="Kantor R.S."/>
            <person name="Colenbrander Nelson T."/>
            <person name="Marshall S."/>
            <person name="Bennett D."/>
            <person name="Apte S."/>
            <person name="Camacho D."/>
            <person name="Thomas B.C."/>
            <person name="Warren L.A."/>
            <person name="Banfield J.F."/>
        </authorList>
    </citation>
    <scope>NUCLEOTIDE SEQUENCE [LARGE SCALE GENOMIC DNA]</scope>
    <source>
        <strain evidence="2">32-67-7</strain>
    </source>
</reference>
<protein>
    <recommendedName>
        <fullName evidence="1">SCP2 domain-containing protein</fullName>
    </recommendedName>
</protein>